<organism evidence="2">
    <name type="scientific">Siphoviridae sp. ct0Bp21</name>
    <dbReference type="NCBI Taxonomy" id="2825291"/>
    <lineage>
        <taxon>Viruses</taxon>
        <taxon>Duplodnaviria</taxon>
        <taxon>Heunggongvirae</taxon>
        <taxon>Uroviricota</taxon>
        <taxon>Caudoviricetes</taxon>
    </lineage>
</organism>
<dbReference type="InterPro" id="IPR001387">
    <property type="entry name" value="Cro/C1-type_HTH"/>
</dbReference>
<dbReference type="SMART" id="SM00530">
    <property type="entry name" value="HTH_XRE"/>
    <property type="match status" value="1"/>
</dbReference>
<dbReference type="SUPFAM" id="SSF47413">
    <property type="entry name" value="lambda repressor-like DNA-binding domains"/>
    <property type="match status" value="1"/>
</dbReference>
<dbReference type="InterPro" id="IPR010982">
    <property type="entry name" value="Lambda_DNA-bd_dom_sf"/>
</dbReference>
<reference evidence="2" key="1">
    <citation type="journal article" date="2021" name="Proc. Natl. Acad. Sci. U.S.A.">
        <title>A Catalog of Tens of Thousands of Viruses from Human Metagenomes Reveals Hidden Associations with Chronic Diseases.</title>
        <authorList>
            <person name="Tisza M.J."/>
            <person name="Buck C.B."/>
        </authorList>
    </citation>
    <scope>NUCLEOTIDE SEQUENCE</scope>
    <source>
        <strain evidence="2">Ct0Bp21</strain>
    </source>
</reference>
<feature type="domain" description="HTH cro/C1-type" evidence="1">
    <location>
        <begin position="2"/>
        <end position="55"/>
    </location>
</feature>
<accession>A0A8S5V2M0</accession>
<dbReference type="CDD" id="cd00093">
    <property type="entry name" value="HTH_XRE"/>
    <property type="match status" value="1"/>
</dbReference>
<dbReference type="Gene3D" id="1.10.260.40">
    <property type="entry name" value="lambda repressor-like DNA-binding domains"/>
    <property type="match status" value="1"/>
</dbReference>
<dbReference type="GO" id="GO:0003677">
    <property type="term" value="F:DNA binding"/>
    <property type="evidence" value="ECO:0007669"/>
    <property type="project" value="InterPro"/>
</dbReference>
<evidence type="ECO:0000313" key="2">
    <source>
        <dbReference type="EMBL" id="DAG00969.1"/>
    </source>
</evidence>
<evidence type="ECO:0000259" key="1">
    <source>
        <dbReference type="SMART" id="SM00530"/>
    </source>
</evidence>
<sequence>MKFKEIRSFSGLSQQAFSEKYKIPKRTIENWEGGKRNPPEYVILLLERAVKEDFV</sequence>
<protein>
    <submittedName>
        <fullName evidence="2">Putative transcriptional regulator</fullName>
    </submittedName>
</protein>
<dbReference type="EMBL" id="BK016185">
    <property type="protein sequence ID" value="DAG00969.1"/>
    <property type="molecule type" value="Genomic_DNA"/>
</dbReference>
<proteinExistence type="predicted"/>
<name>A0A8S5V2M0_9CAUD</name>
<dbReference type="Pfam" id="PF12844">
    <property type="entry name" value="HTH_19"/>
    <property type="match status" value="1"/>
</dbReference>